<evidence type="ECO:0000256" key="1">
    <source>
        <dbReference type="SAM" id="MobiDB-lite"/>
    </source>
</evidence>
<organism evidence="3">
    <name type="scientific">Pseudo-nitzschia delicatissima</name>
    <dbReference type="NCBI Taxonomy" id="44447"/>
    <lineage>
        <taxon>Eukaryota</taxon>
        <taxon>Sar</taxon>
        <taxon>Stramenopiles</taxon>
        <taxon>Ochrophyta</taxon>
        <taxon>Bacillariophyta</taxon>
        <taxon>Bacillariophyceae</taxon>
        <taxon>Bacillariophycidae</taxon>
        <taxon>Bacillariales</taxon>
        <taxon>Bacillariaceae</taxon>
        <taxon>Pseudo-nitzschia</taxon>
    </lineage>
</organism>
<keyword evidence="2" id="KW-1133">Transmembrane helix</keyword>
<feature type="region of interest" description="Disordered" evidence="1">
    <location>
        <begin position="134"/>
        <end position="155"/>
    </location>
</feature>
<keyword evidence="2" id="KW-0812">Transmembrane</keyword>
<name>A0A7S0UKT1_9STRA</name>
<feature type="transmembrane region" description="Helical" evidence="2">
    <location>
        <begin position="12"/>
        <end position="30"/>
    </location>
</feature>
<gene>
    <name evidence="3" type="ORF">PDEL1432_LOCUS3120</name>
</gene>
<dbReference type="AlphaFoldDB" id="A0A7S0UKT1"/>
<accession>A0A7S0UKT1</accession>
<proteinExistence type="predicted"/>
<sequence>MAGRLERPLYGWISLAIGFLLLYPAAKLLYRLVTHLYSLAGPITDRPGIIVHGKRLYWKNQCHDTLNPLEILGVDTRSNRQKSNRTMELSDLQIPNIPRNTRGRVGIDELATPKMFPNAGCGFGNFNVHLPTGRPRTSSSVSSISASASQTSEKNSVIVRNDTSILEKYELHVSATEQKGKK</sequence>
<keyword evidence="2" id="KW-0472">Membrane</keyword>
<feature type="compositionally biased region" description="Low complexity" evidence="1">
    <location>
        <begin position="137"/>
        <end position="152"/>
    </location>
</feature>
<reference evidence="3" key="1">
    <citation type="submission" date="2021-01" db="EMBL/GenBank/DDBJ databases">
        <authorList>
            <person name="Corre E."/>
            <person name="Pelletier E."/>
            <person name="Niang G."/>
            <person name="Scheremetjew M."/>
            <person name="Finn R."/>
            <person name="Kale V."/>
            <person name="Holt S."/>
            <person name="Cochrane G."/>
            <person name="Meng A."/>
            <person name="Brown T."/>
            <person name="Cohen L."/>
        </authorList>
    </citation>
    <scope>NUCLEOTIDE SEQUENCE</scope>
    <source>
        <strain evidence="3">UNC1205</strain>
    </source>
</reference>
<dbReference type="EMBL" id="HBFL01004353">
    <property type="protein sequence ID" value="CAD8763080.1"/>
    <property type="molecule type" value="Transcribed_RNA"/>
</dbReference>
<evidence type="ECO:0000256" key="2">
    <source>
        <dbReference type="SAM" id="Phobius"/>
    </source>
</evidence>
<protein>
    <submittedName>
        <fullName evidence="3">Uncharacterized protein</fullName>
    </submittedName>
</protein>
<evidence type="ECO:0000313" key="3">
    <source>
        <dbReference type="EMBL" id="CAD8763080.1"/>
    </source>
</evidence>